<dbReference type="InterPro" id="IPR025946">
    <property type="entry name" value="CABIT_dom"/>
</dbReference>
<keyword evidence="4" id="KW-1185">Reference proteome</keyword>
<comment type="similarity">
    <text evidence="1">Belongs to the themis family.</text>
</comment>
<accession>A0ABN9LUB8</accession>
<dbReference type="PANTHER" id="PTHR15215:SF1">
    <property type="entry name" value="PROTEIN THEMIS"/>
    <property type="match status" value="1"/>
</dbReference>
<organism evidence="3 4">
    <name type="scientific">Ranitomeya imitator</name>
    <name type="common">mimic poison frog</name>
    <dbReference type="NCBI Taxonomy" id="111125"/>
    <lineage>
        <taxon>Eukaryota</taxon>
        <taxon>Metazoa</taxon>
        <taxon>Chordata</taxon>
        <taxon>Craniata</taxon>
        <taxon>Vertebrata</taxon>
        <taxon>Euteleostomi</taxon>
        <taxon>Amphibia</taxon>
        <taxon>Batrachia</taxon>
        <taxon>Anura</taxon>
        <taxon>Neobatrachia</taxon>
        <taxon>Hyloidea</taxon>
        <taxon>Dendrobatidae</taxon>
        <taxon>Dendrobatinae</taxon>
        <taxon>Ranitomeya</taxon>
    </lineage>
</organism>
<dbReference type="Pfam" id="PF12736">
    <property type="entry name" value="CABIT"/>
    <property type="match status" value="2"/>
</dbReference>
<evidence type="ECO:0000259" key="2">
    <source>
        <dbReference type="Pfam" id="PF12736"/>
    </source>
</evidence>
<proteinExistence type="inferred from homology"/>
<dbReference type="InterPro" id="IPR039671">
    <property type="entry name" value="THEMIS"/>
</dbReference>
<reference evidence="3" key="1">
    <citation type="submission" date="2023-07" db="EMBL/GenBank/DDBJ databases">
        <authorList>
            <person name="Stuckert A."/>
        </authorList>
    </citation>
    <scope>NUCLEOTIDE SEQUENCE</scope>
</reference>
<protein>
    <recommendedName>
        <fullName evidence="2">CABIT domain-containing protein</fullName>
    </recommendedName>
</protein>
<dbReference type="Proteomes" id="UP001176940">
    <property type="component" value="Unassembled WGS sequence"/>
</dbReference>
<comment type="caution">
    <text evidence="3">The sequence shown here is derived from an EMBL/GenBank/DDBJ whole genome shotgun (WGS) entry which is preliminary data.</text>
</comment>
<dbReference type="EMBL" id="CAUEEQ010032560">
    <property type="protein sequence ID" value="CAJ0950971.1"/>
    <property type="molecule type" value="Genomic_DNA"/>
</dbReference>
<evidence type="ECO:0000313" key="3">
    <source>
        <dbReference type="EMBL" id="CAJ0950971.1"/>
    </source>
</evidence>
<feature type="domain" description="CABIT" evidence="2">
    <location>
        <begin position="61"/>
        <end position="276"/>
    </location>
</feature>
<dbReference type="PANTHER" id="PTHR15215">
    <property type="entry name" value="CABIT DOMAIN-CONTAINING PROTEIN"/>
    <property type="match status" value="1"/>
</dbReference>
<name>A0ABN9LUB8_9NEOB</name>
<sequence>MSSVFDAVDQSLLLQIVSSIGITRLDHILDFFISNRLDIQHLPLSHHLLISTPICSHYELSGNECSLSTGDVIKITEIKVKKVIATYNEYNRLPAAEFPPDFPGLFTIVSDKNPYHSIEEIVQTLHIGSLPFGKPTIYSHSKLEVGDIIIDKGKAIIFNSVEEVNGVTSVSCKVTVEGINHSFVLPLSLTGEFYECQDERIYTLKEIVDWKIPKNRTRTVILKDIIGNCRSKNLFYSAKGMVLKPVYEVKTLTQYGGFFNLSSDLDVEVLDITQHCDLKLFSPILNIQDIFEKTTNEFPLVAEILEGPLKHCKAYKVLKCGRRIVVHKKYQADRIIASESRSDTPKRHFLIPSTYKGKFKRRPRFFPTVYDLNIAKTEMVDLYVVVTKSFHPAHDEFSSLNVGDLLQVKKFKSYEVLCEGTKTLVDSLECTKSKDGNSVEVILPLYGEGGFMEIVHDSRQYSLPELFNFFQLPLNVKISVRDLFTVGEDILANTSVLNLEEQITDSYLLVSLYDKPEDVWELPVYRLSMSFQVVGQFNGKVCSSPTKTNIEEINEEEYYMVRRYENHVQLPPPRPPKTPVYVNKSRPIFMQEAKKVIGRLKTIYTVFLTSVTGWRGARYRARWTHYCKDSAENNVDFIVEANRLKAIVIEKERERQRVMRLQRRRLWIYPIRAQRMTRGVIFTLYMELRGDPDKFFSYVRMKVENFDVLVERVEHLIRSDTYCRFSITPAERLMVTLR</sequence>
<gene>
    <name evidence="3" type="ORF">RIMI_LOCUS13260211</name>
</gene>
<feature type="domain" description="CABIT" evidence="2">
    <location>
        <begin position="298"/>
        <end position="534"/>
    </location>
</feature>
<evidence type="ECO:0000313" key="4">
    <source>
        <dbReference type="Proteomes" id="UP001176940"/>
    </source>
</evidence>
<evidence type="ECO:0000256" key="1">
    <source>
        <dbReference type="ARBA" id="ARBA00006414"/>
    </source>
</evidence>